<reference evidence="1" key="1">
    <citation type="submission" date="2023-08" db="EMBL/GenBank/DDBJ databases">
        <title>Methanolobus mangrovi sp. nov. and Methanolobus sediminis sp. nov, two novel methylotrophic methanogens isolated from mangrove sediments in China.</title>
        <authorList>
            <person name="Zhou J."/>
        </authorList>
    </citation>
    <scope>NUCLEOTIDE SEQUENCE</scope>
    <source>
        <strain evidence="1">FTZ2</strain>
    </source>
</reference>
<dbReference type="RefSeq" id="WP_309307699.1">
    <property type="nucleotide sequence ID" value="NZ_CP133594.1"/>
</dbReference>
<dbReference type="KEGG" id="mmav:RE476_11090"/>
<gene>
    <name evidence="1" type="ORF">RE476_11090</name>
</gene>
<dbReference type="AlphaFoldDB" id="A0AA51YIT7"/>
<proteinExistence type="predicted"/>
<organism evidence="1 2">
    <name type="scientific">Methanolobus mangrovi</name>
    <dbReference type="NCBI Taxonomy" id="3072977"/>
    <lineage>
        <taxon>Archaea</taxon>
        <taxon>Methanobacteriati</taxon>
        <taxon>Methanobacteriota</taxon>
        <taxon>Stenosarchaea group</taxon>
        <taxon>Methanomicrobia</taxon>
        <taxon>Methanosarcinales</taxon>
        <taxon>Methanosarcinaceae</taxon>
        <taxon>Methanolobus</taxon>
    </lineage>
</organism>
<keyword evidence="2" id="KW-1185">Reference proteome</keyword>
<name>A0AA51YIT7_9EURY</name>
<evidence type="ECO:0000313" key="2">
    <source>
        <dbReference type="Proteomes" id="UP001183006"/>
    </source>
</evidence>
<dbReference type="GeneID" id="84230693"/>
<dbReference type="Proteomes" id="UP001183006">
    <property type="component" value="Chromosome"/>
</dbReference>
<protein>
    <submittedName>
        <fullName evidence="1">Uncharacterized protein</fullName>
    </submittedName>
</protein>
<sequence>MYTVYITTLNGSYINVDKIIQLYVTEYEGEEYIMAMTSYETANPILEYKSNKDEVISGVISIIAGAKIQSETIGDAVIIDLADQL</sequence>
<evidence type="ECO:0000313" key="1">
    <source>
        <dbReference type="EMBL" id="WMW21905.1"/>
    </source>
</evidence>
<dbReference type="EMBL" id="CP133594">
    <property type="protein sequence ID" value="WMW21905.1"/>
    <property type="molecule type" value="Genomic_DNA"/>
</dbReference>
<accession>A0AA51YIT7</accession>